<dbReference type="InterPro" id="IPR056024">
    <property type="entry name" value="DUF7605"/>
</dbReference>
<gene>
    <name evidence="3" type="ORF">SLS60_010341</name>
</gene>
<reference evidence="3 4" key="1">
    <citation type="submission" date="2024-02" db="EMBL/GenBank/DDBJ databases">
        <title>De novo assembly and annotation of 12 fungi associated with fruit tree decline syndrome in Ontario, Canada.</title>
        <authorList>
            <person name="Sulman M."/>
            <person name="Ellouze W."/>
            <person name="Ilyukhin E."/>
        </authorList>
    </citation>
    <scope>NUCLEOTIDE SEQUENCE [LARGE SCALE GENOMIC DNA]</scope>
    <source>
        <strain evidence="3 4">M42-189</strain>
    </source>
</reference>
<protein>
    <submittedName>
        <fullName evidence="3">Uncharacterized protein</fullName>
    </submittedName>
</protein>
<evidence type="ECO:0000259" key="2">
    <source>
        <dbReference type="Pfam" id="PF24564"/>
    </source>
</evidence>
<dbReference type="PANTHER" id="PTHR36681:SF3">
    <property type="entry name" value="NUCLEAR GTPASE, GERMINAL CENTER-ASSOCIATED, TANDEM DUPLICATE 3"/>
    <property type="match status" value="1"/>
</dbReference>
<dbReference type="EMBL" id="JAKJXO020000017">
    <property type="protein sequence ID" value="KAL1594580.1"/>
    <property type="molecule type" value="Genomic_DNA"/>
</dbReference>
<dbReference type="Pfam" id="PF00350">
    <property type="entry name" value="Dynamin_N"/>
    <property type="match status" value="1"/>
</dbReference>
<dbReference type="InterPro" id="IPR027417">
    <property type="entry name" value="P-loop_NTPase"/>
</dbReference>
<keyword evidence="4" id="KW-1185">Reference proteome</keyword>
<evidence type="ECO:0000313" key="3">
    <source>
        <dbReference type="EMBL" id="KAL1594580.1"/>
    </source>
</evidence>
<dbReference type="InterPro" id="IPR045063">
    <property type="entry name" value="Dynamin_N"/>
</dbReference>
<proteinExistence type="predicted"/>
<dbReference type="PANTHER" id="PTHR36681">
    <property type="entry name" value="NUCLEAR GTPASE, GERMINAL CENTER-ASSOCIATED, TANDEM DUPLICATE 3"/>
    <property type="match status" value="1"/>
</dbReference>
<dbReference type="SUPFAM" id="SSF52540">
    <property type="entry name" value="P-loop containing nucleoside triphosphate hydrolases"/>
    <property type="match status" value="1"/>
</dbReference>
<comment type="caution">
    <text evidence="3">The sequence shown here is derived from an EMBL/GenBank/DDBJ whole genome shotgun (WGS) entry which is preliminary data.</text>
</comment>
<feature type="domain" description="Dynamin N-terminal" evidence="1">
    <location>
        <begin position="149"/>
        <end position="413"/>
    </location>
</feature>
<feature type="domain" description="DUF7605" evidence="2">
    <location>
        <begin position="629"/>
        <end position="788"/>
    </location>
</feature>
<accession>A0ABR3QR03</accession>
<name>A0ABR3QR03_9PLEO</name>
<organism evidence="3 4">
    <name type="scientific">Paraconiothyrium brasiliense</name>
    <dbReference type="NCBI Taxonomy" id="300254"/>
    <lineage>
        <taxon>Eukaryota</taxon>
        <taxon>Fungi</taxon>
        <taxon>Dikarya</taxon>
        <taxon>Ascomycota</taxon>
        <taxon>Pezizomycotina</taxon>
        <taxon>Dothideomycetes</taxon>
        <taxon>Pleosporomycetidae</taxon>
        <taxon>Pleosporales</taxon>
        <taxon>Massarineae</taxon>
        <taxon>Didymosphaeriaceae</taxon>
        <taxon>Paraconiothyrium</taxon>
    </lineage>
</organism>
<dbReference type="Proteomes" id="UP001521785">
    <property type="component" value="Unassembled WGS sequence"/>
</dbReference>
<dbReference type="Gene3D" id="3.40.50.300">
    <property type="entry name" value="P-loop containing nucleotide triphosphate hydrolases"/>
    <property type="match status" value="1"/>
</dbReference>
<evidence type="ECO:0000259" key="1">
    <source>
        <dbReference type="Pfam" id="PF00350"/>
    </source>
</evidence>
<dbReference type="Pfam" id="PF24564">
    <property type="entry name" value="DUF7605"/>
    <property type="match status" value="1"/>
</dbReference>
<sequence>MDSPLFEPEERTGFHEEEDAMLPIPAMSSLAAPVAPPMYHSAAANAPQPKKRKAGNIDAETAAYFSKIEKSYTTLDPDATVKHDPHSEPLPDLAMFNPSFAAAEKTATEIVCGLRQTVVDSEDKGSEAKFMLERLDCIRTPKYPAPRMICFYGNCAVGKSSLLNACLAVEGLSLKIGDGGVGTLVPIEITHALHTQELPFMARVFWHPRSVCEDIVRAAVADYWSSRLDEDAEATKEAATDLGKPALKILTALFGDKEEFEDEETATQFLSQLKSAKDHKIVDKLLRWTREIITELSTLGNVATITAHTTDQLNAQLEPFIQQCNDPQIEGTSLECSVWPFVKHARKYLANPILSKGVVFVDLPGITDSNNARVNCAHRYLRQCDHVIVVANLDRAMDDSGLEKYALEVTRRKRHGKLTLALTRSDVIDEDECRRLKLSPRQKEHLQSLDCLEQDLKDEVRKTKTLKYSADTPVAYEEFEKKRGLHEYLKKHIQSSRIKIFATARNTHVRTTLQACKVNMEHVRGYPTSEVPRMSVGMTEIPALRSHILSLAAKAGKVEQFQRHCVFICVLLNEMELSCIGSKPMMKRDHLLTILLDVQMNQTHFQTLTTDFKKTFEAPVIAKFNVAMATWLEAAKALCAKWYKYTSPGFTAFLKHQGKWKTPRCGKADWNQELMGSIRQELQPTFDAFRGEGCSAFRTEAILLVNELLENLEEKMKNDLDISQSVAFRPFFASFRDRRQEMTHIVNEVVDNMDAALLAINNDAFNVGQSSTFTRKMLKIYEKADAERPRKGGAIHIAKKARFSALVCDRTEGSYPEVKKYVDYALAKTINSVEKNLADRCAGVLKSILGDFNRVCPESEDRSVLTLQRREILGRKVKESKQRMEEELRGHLTQCGVALD</sequence>
<evidence type="ECO:0000313" key="4">
    <source>
        <dbReference type="Proteomes" id="UP001521785"/>
    </source>
</evidence>